<dbReference type="CDD" id="cd10227">
    <property type="entry name" value="ASKHA_NBD_ParM-like"/>
    <property type="match status" value="1"/>
</dbReference>
<dbReference type="STRING" id="251229.Chro_3948"/>
<evidence type="ECO:0000313" key="1">
    <source>
        <dbReference type="EMBL" id="AFY89357.1"/>
    </source>
</evidence>
<keyword evidence="2" id="KW-1185">Reference proteome</keyword>
<dbReference type="SUPFAM" id="SSF53067">
    <property type="entry name" value="Actin-like ATPase domain"/>
    <property type="match status" value="1"/>
</dbReference>
<dbReference type="PATRIC" id="fig|251229.3.peg.4610"/>
<evidence type="ECO:0000313" key="2">
    <source>
        <dbReference type="Proteomes" id="UP000010384"/>
    </source>
</evidence>
<protein>
    <recommendedName>
        <fullName evidence="3">Actin-like protein N-terminal domain-containing protein</fullName>
    </recommendedName>
</protein>
<organism evidence="1 2">
    <name type="scientific">Chroococcidiopsis thermalis (strain PCC 7203)</name>
    <dbReference type="NCBI Taxonomy" id="251229"/>
    <lineage>
        <taxon>Bacteria</taxon>
        <taxon>Bacillati</taxon>
        <taxon>Cyanobacteriota</taxon>
        <taxon>Cyanophyceae</taxon>
        <taxon>Chroococcidiopsidales</taxon>
        <taxon>Chroococcidiopsidaceae</taxon>
        <taxon>Chroococcidiopsis</taxon>
    </lineage>
</organism>
<proteinExistence type="predicted"/>
<name>K9U2Q4_CHRTP</name>
<sequence>MSDVTVAADFGASLVRAIFSLNSQSQALKPELMLIAPQVLRVPSKSIENYEKYKLGNSMPENSAWVKLGNDYYAVGHLAKTHFNAVHCLESLKIDSAIPQLLAIVGSIVQSKQMGNSFSLSLGILLPWGEYTDRDRFESYIKQALSGFCFRGKEYFVTLESFTCLPEGAGLFARGRVPHKGGDRLRNARELNIAVLMIGYRNASILFIEKGALSWGCTENYGFSRMVEKVQQFTSGQKAERLVEVICSGSKPSKKAVAGLVRTNMVELREQEMQEIAAAIADAKQEYIAILTNWLKQRLPDRPDEIIVNGGTARYLQPELTQFFKSLGAGATNWCSSLDERVVKTFGDLVRAQHLQSRLLDAYGLFFQLHNRPLPRLRDTVETAEEAHHDEARVS</sequence>
<dbReference type="Gene3D" id="3.30.420.40">
    <property type="match status" value="1"/>
</dbReference>
<accession>K9U2Q4</accession>
<dbReference type="eggNOG" id="ENOG502ZA0S">
    <property type="taxonomic scope" value="Bacteria"/>
</dbReference>
<dbReference type="EMBL" id="CP003597">
    <property type="protein sequence ID" value="AFY89357.1"/>
    <property type="molecule type" value="Genomic_DNA"/>
</dbReference>
<dbReference type="InterPro" id="IPR043129">
    <property type="entry name" value="ATPase_NBD"/>
</dbReference>
<dbReference type="KEGG" id="cthe:Chro_3948"/>
<evidence type="ECO:0008006" key="3">
    <source>
        <dbReference type="Google" id="ProtNLM"/>
    </source>
</evidence>
<dbReference type="InParanoid" id="K9U2Q4"/>
<dbReference type="OrthoDB" id="528098at2"/>
<dbReference type="Proteomes" id="UP000010384">
    <property type="component" value="Chromosome"/>
</dbReference>
<reference evidence="1 2" key="1">
    <citation type="submission" date="2012-06" db="EMBL/GenBank/DDBJ databases">
        <title>Finished chromosome of genome of Chroococcidiopsis thermalis PCC 7203.</title>
        <authorList>
            <consortium name="US DOE Joint Genome Institute"/>
            <person name="Gugger M."/>
            <person name="Coursin T."/>
            <person name="Rippka R."/>
            <person name="Tandeau De Marsac N."/>
            <person name="Huntemann M."/>
            <person name="Wei C.-L."/>
            <person name="Han J."/>
            <person name="Detter J.C."/>
            <person name="Han C."/>
            <person name="Tapia R."/>
            <person name="Davenport K."/>
            <person name="Daligault H."/>
            <person name="Erkkila T."/>
            <person name="Gu W."/>
            <person name="Munk A.C.C."/>
            <person name="Teshima H."/>
            <person name="Xu Y."/>
            <person name="Chain P."/>
            <person name="Chen A."/>
            <person name="Krypides N."/>
            <person name="Mavromatis K."/>
            <person name="Markowitz V."/>
            <person name="Szeto E."/>
            <person name="Ivanova N."/>
            <person name="Mikhailova N."/>
            <person name="Ovchinnikova G."/>
            <person name="Pagani I."/>
            <person name="Pati A."/>
            <person name="Goodwin L."/>
            <person name="Peters L."/>
            <person name="Pitluck S."/>
            <person name="Woyke T."/>
            <person name="Kerfeld C."/>
        </authorList>
    </citation>
    <scope>NUCLEOTIDE SEQUENCE [LARGE SCALE GENOMIC DNA]</scope>
    <source>
        <strain evidence="1 2">PCC 7203</strain>
    </source>
</reference>
<dbReference type="RefSeq" id="WP_015155900.1">
    <property type="nucleotide sequence ID" value="NC_019695.1"/>
</dbReference>
<dbReference type="HOGENOM" id="CLU_043016_1_0_3"/>
<gene>
    <name evidence="1" type="ORF">Chro_3948</name>
</gene>
<dbReference type="AlphaFoldDB" id="K9U2Q4"/>